<gene>
    <name evidence="1" type="ORF">B0A48_08726</name>
</gene>
<keyword evidence="2" id="KW-1185">Reference proteome</keyword>
<protein>
    <recommendedName>
        <fullName evidence="3">Heterokaryon incompatibility domain-containing protein</fullName>
    </recommendedName>
</protein>
<dbReference type="EMBL" id="NAJO01000017">
    <property type="protein sequence ID" value="OQO06138.1"/>
    <property type="molecule type" value="Genomic_DNA"/>
</dbReference>
<dbReference type="PANTHER" id="PTHR24148:SF73">
    <property type="entry name" value="HET DOMAIN PROTEIN (AFU_ORTHOLOGUE AFUA_8G01020)"/>
    <property type="match status" value="1"/>
</dbReference>
<name>A0A1V8T4K1_9PEZI</name>
<dbReference type="PANTHER" id="PTHR24148">
    <property type="entry name" value="ANKYRIN REPEAT DOMAIN-CONTAINING PROTEIN 39 HOMOLOG-RELATED"/>
    <property type="match status" value="1"/>
</dbReference>
<evidence type="ECO:0008006" key="3">
    <source>
        <dbReference type="Google" id="ProtNLM"/>
    </source>
</evidence>
<sequence>MKQIASVYGFPELPLSIDYSIPAAMVFKEATTRVIEESGWLWILALMHERRSLKGCIDIGTPSWVVDFTASKPSEPYPIRLREEQPGLSQATALCISSLRPQIKGSILEVSSKRIGKVTHIGNSYNQMIDDADVNRTADLLLTCPAIINCHGRTRLHWWMDTFLCRESVRPCDEETRAAFAHWIRWLTCRKIQRESKAGRLTDAADFFRNQLSLLRLAREDESHTIPDYDFWSEILPFPAKQDELFKNRTSDVFIPQIPLVGRRLVLLNTLGAPACPVAKLLAIVPQAVEVGDEVCLVAGSAAPFLLRPAQGDLERPTVAPMPRAYFVGEVYVNGGGEPVDMFGDGEWERLQII</sequence>
<evidence type="ECO:0000313" key="2">
    <source>
        <dbReference type="Proteomes" id="UP000192596"/>
    </source>
</evidence>
<evidence type="ECO:0000313" key="1">
    <source>
        <dbReference type="EMBL" id="OQO06138.1"/>
    </source>
</evidence>
<organism evidence="1 2">
    <name type="scientific">Cryoendolithus antarcticus</name>
    <dbReference type="NCBI Taxonomy" id="1507870"/>
    <lineage>
        <taxon>Eukaryota</taxon>
        <taxon>Fungi</taxon>
        <taxon>Dikarya</taxon>
        <taxon>Ascomycota</taxon>
        <taxon>Pezizomycotina</taxon>
        <taxon>Dothideomycetes</taxon>
        <taxon>Dothideomycetidae</taxon>
        <taxon>Cladosporiales</taxon>
        <taxon>Cladosporiaceae</taxon>
        <taxon>Cryoendolithus</taxon>
    </lineage>
</organism>
<proteinExistence type="predicted"/>
<dbReference type="InParanoid" id="A0A1V8T4K1"/>
<comment type="caution">
    <text evidence="1">The sequence shown here is derived from an EMBL/GenBank/DDBJ whole genome shotgun (WGS) entry which is preliminary data.</text>
</comment>
<dbReference type="AlphaFoldDB" id="A0A1V8T4K1"/>
<reference evidence="2" key="1">
    <citation type="submission" date="2017-03" db="EMBL/GenBank/DDBJ databases">
        <title>Genomes of endolithic fungi from Antarctica.</title>
        <authorList>
            <person name="Coleine C."/>
            <person name="Masonjones S."/>
            <person name="Stajich J.E."/>
        </authorList>
    </citation>
    <scope>NUCLEOTIDE SEQUENCE [LARGE SCALE GENOMIC DNA]</scope>
    <source>
        <strain evidence="2">CCFEE 5527</strain>
    </source>
</reference>
<accession>A0A1V8T4K1</accession>
<dbReference type="Proteomes" id="UP000192596">
    <property type="component" value="Unassembled WGS sequence"/>
</dbReference>
<dbReference type="InterPro" id="IPR052895">
    <property type="entry name" value="HetReg/Transcr_Mod"/>
</dbReference>